<sequence length="268" mass="30092">MAAPSQDHHLLDDAPLLPKTSSLPCDAARELRTLAVSQAAGESVIRAEYRPFLLCDEIVRNDWVSRLEIDTVSKLAKADLFRTGNERLRVLALIDSLRARTFSSLLAYECARILSRLGCDVRLYDPTGLPLKDDVSPEQHGNLTAVFKNQIDWIPLAAGSPTHPRPLDAYVHDPHQSSKPKAYTQFTDPSDPADADAYLKAEGGSRLLPSGNRDRVVDCMEEFVKYTILMRQHFDLFNDRYSERAERESKITAVMPPKGATIRQPHQR</sequence>
<dbReference type="Proteomes" id="UP001168146">
    <property type="component" value="Unassembled WGS sequence"/>
</dbReference>
<dbReference type="PANTHER" id="PTHR43590:SF1">
    <property type="entry name" value="ARSENIC RESISTANCE PROTEIN ARSH (AFU_ORTHOLOGUE AFUA_5G15030)"/>
    <property type="match status" value="1"/>
</dbReference>
<protein>
    <submittedName>
        <fullName evidence="2">Uncharacterized protein</fullName>
    </submittedName>
</protein>
<dbReference type="InterPro" id="IPR014063">
    <property type="entry name" value="Arsenate-R_ArsH"/>
</dbReference>
<evidence type="ECO:0000313" key="2">
    <source>
        <dbReference type="EMBL" id="KAK0304453.1"/>
    </source>
</evidence>
<dbReference type="EMBL" id="JASUXU010000129">
    <property type="protein sequence ID" value="KAK0304453.1"/>
    <property type="molecule type" value="Genomic_DNA"/>
</dbReference>
<proteinExistence type="predicted"/>
<dbReference type="InterPro" id="IPR029039">
    <property type="entry name" value="Flavoprotein-like_sf"/>
</dbReference>
<evidence type="ECO:0000256" key="1">
    <source>
        <dbReference type="SAM" id="MobiDB-lite"/>
    </source>
</evidence>
<dbReference type="Gene3D" id="3.40.50.360">
    <property type="match status" value="2"/>
</dbReference>
<gene>
    <name evidence="2" type="ORF">LTR82_017202</name>
</gene>
<dbReference type="GO" id="GO:0016655">
    <property type="term" value="F:oxidoreductase activity, acting on NAD(P)H, quinone or similar compound as acceptor"/>
    <property type="evidence" value="ECO:0007669"/>
    <property type="project" value="TreeGrafter"/>
</dbReference>
<dbReference type="AlphaFoldDB" id="A0AAN6F561"/>
<name>A0AAN6F561_9PEZI</name>
<evidence type="ECO:0000313" key="3">
    <source>
        <dbReference type="Proteomes" id="UP001168146"/>
    </source>
</evidence>
<dbReference type="PANTHER" id="PTHR43590">
    <property type="entry name" value="ARSENIC RESISTANCE PROTEIN ARSH (AFU_ORTHOLOGUE AFUA_5G15030)"/>
    <property type="match status" value="1"/>
</dbReference>
<dbReference type="SUPFAM" id="SSF52218">
    <property type="entry name" value="Flavoproteins"/>
    <property type="match status" value="1"/>
</dbReference>
<accession>A0AAN6F561</accession>
<comment type="caution">
    <text evidence="2">The sequence shown here is derived from an EMBL/GenBank/DDBJ whole genome shotgun (WGS) entry which is preliminary data.</text>
</comment>
<feature type="region of interest" description="Disordered" evidence="1">
    <location>
        <begin position="248"/>
        <end position="268"/>
    </location>
</feature>
<reference evidence="2" key="1">
    <citation type="submission" date="2021-12" db="EMBL/GenBank/DDBJ databases">
        <title>Black yeast isolated from Biological Soil Crust.</title>
        <authorList>
            <person name="Kurbessoian T."/>
        </authorList>
    </citation>
    <scope>NUCLEOTIDE SEQUENCE</scope>
    <source>
        <strain evidence="2">CCFEE 5208</strain>
    </source>
</reference>
<organism evidence="2 3">
    <name type="scientific">Friedmanniomyces endolithicus</name>
    <dbReference type="NCBI Taxonomy" id="329885"/>
    <lineage>
        <taxon>Eukaryota</taxon>
        <taxon>Fungi</taxon>
        <taxon>Dikarya</taxon>
        <taxon>Ascomycota</taxon>
        <taxon>Pezizomycotina</taxon>
        <taxon>Dothideomycetes</taxon>
        <taxon>Dothideomycetidae</taxon>
        <taxon>Mycosphaerellales</taxon>
        <taxon>Teratosphaeriaceae</taxon>
        <taxon>Friedmanniomyces</taxon>
    </lineage>
</organism>